<evidence type="ECO:0000313" key="4">
    <source>
        <dbReference type="Proteomes" id="UP000576550"/>
    </source>
</evidence>
<dbReference type="SMART" id="SM00909">
    <property type="entry name" value="Germane"/>
    <property type="match status" value="1"/>
</dbReference>
<name>A0A832R8R9_9BACT</name>
<reference evidence="3 4" key="1">
    <citation type="journal article" date="2020" name="Biotechnol. Biofuels">
        <title>New insights from the biogas microbiome by comprehensive genome-resolved metagenomics of nearly 1600 species originating from multiple anaerobic digesters.</title>
        <authorList>
            <person name="Campanaro S."/>
            <person name="Treu L."/>
            <person name="Rodriguez-R L.M."/>
            <person name="Kovalovszki A."/>
            <person name="Ziels R.M."/>
            <person name="Maus I."/>
            <person name="Zhu X."/>
            <person name="Kougias P.G."/>
            <person name="Basile A."/>
            <person name="Luo G."/>
            <person name="Schluter A."/>
            <person name="Konstantinidis K.T."/>
            <person name="Angelidaki I."/>
        </authorList>
    </citation>
    <scope>NUCLEOTIDE SEQUENCE [LARGE SCALE GENOMIC DNA]</scope>
    <source>
        <strain evidence="3">AS05jafATM_89</strain>
    </source>
</reference>
<feature type="domain" description="GerMN" evidence="2">
    <location>
        <begin position="209"/>
        <end position="300"/>
    </location>
</feature>
<proteinExistence type="predicted"/>
<evidence type="ECO:0000256" key="1">
    <source>
        <dbReference type="SAM" id="Phobius"/>
    </source>
</evidence>
<comment type="caution">
    <text evidence="3">The sequence shown here is derived from an EMBL/GenBank/DDBJ whole genome shotgun (WGS) entry which is preliminary data.</text>
</comment>
<dbReference type="AlphaFoldDB" id="A0A832R8R9"/>
<evidence type="ECO:0000313" key="3">
    <source>
        <dbReference type="EMBL" id="HHX99228.1"/>
    </source>
</evidence>
<keyword evidence="1" id="KW-0812">Transmembrane</keyword>
<evidence type="ECO:0000259" key="2">
    <source>
        <dbReference type="SMART" id="SM00909"/>
    </source>
</evidence>
<feature type="transmembrane region" description="Helical" evidence="1">
    <location>
        <begin position="6"/>
        <end position="27"/>
    </location>
</feature>
<dbReference type="Proteomes" id="UP000576550">
    <property type="component" value="Unassembled WGS sequence"/>
</dbReference>
<sequence>MNKNKVLQIVLFVLLFLIVGLGAYYLYSKGVICKSPTRTDEEITEEGLYKTDEGVSFELISPLPDSEIDCKFTLAGKMPREWFFENSFSYSIIVDGKEVLAGSVQSKDDYTEKEILEFAEEIECKEGCIGEGEIVLKNANPSGLPENDDQYRIPVKFTSKCSVEEVVEETPKVAVVKLFFGNSEKDPDFEKCEVTYEVKRTINEVVAVGKASINELLKGPSTIEKSKGFYTSIPSGTELKSINIKDGVAYVDFNEKLIEGVGGNCLTSRIRSQITNTLKQFPTVKKVVIQVNGKSEGVLEP</sequence>
<keyword evidence="1" id="KW-0472">Membrane</keyword>
<keyword evidence="1" id="KW-1133">Transmembrane helix</keyword>
<dbReference type="EMBL" id="DUTP01000002">
    <property type="protein sequence ID" value="HHX99228.1"/>
    <property type="molecule type" value="Genomic_DNA"/>
</dbReference>
<dbReference type="InterPro" id="IPR019606">
    <property type="entry name" value="GerMN"/>
</dbReference>
<accession>A0A832R8R9</accession>
<organism evidence="3 4">
    <name type="scientific">Candidatus Dojkabacteria bacterium</name>
    <dbReference type="NCBI Taxonomy" id="2099670"/>
    <lineage>
        <taxon>Bacteria</taxon>
        <taxon>Candidatus Dojkabacteria</taxon>
    </lineage>
</organism>
<dbReference type="Pfam" id="PF10646">
    <property type="entry name" value="Germane"/>
    <property type="match status" value="1"/>
</dbReference>
<gene>
    <name evidence="3" type="ORF">GX533_00895</name>
</gene>
<protein>
    <submittedName>
        <fullName evidence="3">GerMN domain-containing protein</fullName>
    </submittedName>
</protein>